<proteinExistence type="predicted"/>
<keyword evidence="2" id="KW-1185">Reference proteome</keyword>
<protein>
    <submittedName>
        <fullName evidence="1">Uncharacterized protein</fullName>
    </submittedName>
</protein>
<dbReference type="RefSeq" id="WP_123642477.1">
    <property type="nucleotide sequence ID" value="NZ_ML119085.1"/>
</dbReference>
<evidence type="ECO:0000313" key="1">
    <source>
        <dbReference type="EMBL" id="ROU01147.1"/>
    </source>
</evidence>
<comment type="caution">
    <text evidence="1">The sequence shown here is derived from an EMBL/GenBank/DDBJ whole genome shotgun (WGS) entry which is preliminary data.</text>
</comment>
<dbReference type="Proteomes" id="UP000268016">
    <property type="component" value="Unassembled WGS sequence"/>
</dbReference>
<dbReference type="AlphaFoldDB" id="A0A3N2R0Z3"/>
<evidence type="ECO:0000313" key="2">
    <source>
        <dbReference type="Proteomes" id="UP000268016"/>
    </source>
</evidence>
<dbReference type="EMBL" id="RDRB01000005">
    <property type="protein sequence ID" value="ROU01147.1"/>
    <property type="molecule type" value="Genomic_DNA"/>
</dbReference>
<reference evidence="1 2" key="1">
    <citation type="submission" date="2018-10" db="EMBL/GenBank/DDBJ databases">
        <title>Histidinibacterium lentulum gen. nov., sp. nov., a marine bacterium from the culture broth of Picochlorum sp. 122.</title>
        <authorList>
            <person name="Wang G."/>
        </authorList>
    </citation>
    <scope>NUCLEOTIDE SEQUENCE [LARGE SCALE GENOMIC DNA]</scope>
    <source>
        <strain evidence="1 2">B17</strain>
    </source>
</reference>
<organism evidence="1 2">
    <name type="scientific">Histidinibacterium lentulum</name>
    <dbReference type="NCBI Taxonomy" id="2480588"/>
    <lineage>
        <taxon>Bacteria</taxon>
        <taxon>Pseudomonadati</taxon>
        <taxon>Pseudomonadota</taxon>
        <taxon>Alphaproteobacteria</taxon>
        <taxon>Rhodobacterales</taxon>
        <taxon>Paracoccaceae</taxon>
        <taxon>Histidinibacterium</taxon>
    </lineage>
</organism>
<name>A0A3N2R0Z3_9RHOB</name>
<accession>A0A3N2R0Z3</accession>
<sequence length="99" mass="10038">MIRFAALVAAIGAFAGCEQIARTTDVVAERTVGSPARLVLEPAYGQRTADCVISGATPGELTVIAADATSIEGPAPDVAALIDDIRRRPDVSACIAGTA</sequence>
<gene>
    <name evidence="1" type="ORF">EAT49_11530</name>
</gene>
<dbReference type="PROSITE" id="PS51257">
    <property type="entry name" value="PROKAR_LIPOPROTEIN"/>
    <property type="match status" value="1"/>
</dbReference>